<protein>
    <submittedName>
        <fullName evidence="13">Stearoyl-CoA desaturase (Delta-9 desaturase)</fullName>
    </submittedName>
</protein>
<evidence type="ECO:0000256" key="2">
    <source>
        <dbReference type="ARBA" id="ARBA00008749"/>
    </source>
</evidence>
<dbReference type="GO" id="GO:0016717">
    <property type="term" value="F:oxidoreductase activity, acting on paired donors, with oxidation of a pair of donors resulting in the reduction of molecular oxygen to two molecules of water"/>
    <property type="evidence" value="ECO:0007669"/>
    <property type="project" value="InterPro"/>
</dbReference>
<evidence type="ECO:0000313" key="14">
    <source>
        <dbReference type="Proteomes" id="UP000294911"/>
    </source>
</evidence>
<gene>
    <name evidence="13" type="ORF">EV191_101305</name>
</gene>
<dbReference type="AlphaFoldDB" id="A0A4R2R1I4"/>
<dbReference type="OrthoDB" id="19906at2"/>
<reference evidence="13 14" key="1">
    <citation type="submission" date="2019-03" db="EMBL/GenBank/DDBJ databases">
        <title>Genomic Encyclopedia of Type Strains, Phase IV (KMG-IV): sequencing the most valuable type-strain genomes for metagenomic binning, comparative biology and taxonomic classification.</title>
        <authorList>
            <person name="Goeker M."/>
        </authorList>
    </citation>
    <scope>NUCLEOTIDE SEQUENCE [LARGE SCALE GENOMIC DNA]</scope>
    <source>
        <strain evidence="13 14">DSM 45765</strain>
    </source>
</reference>
<dbReference type="EMBL" id="SLXQ01000001">
    <property type="protein sequence ID" value="TCP56363.1"/>
    <property type="molecule type" value="Genomic_DNA"/>
</dbReference>
<keyword evidence="4" id="KW-0276">Fatty acid metabolism</keyword>
<keyword evidence="8" id="KW-0443">Lipid metabolism</keyword>
<keyword evidence="7" id="KW-0408">Iron</keyword>
<evidence type="ECO:0000259" key="12">
    <source>
        <dbReference type="Pfam" id="PF00487"/>
    </source>
</evidence>
<organism evidence="13 14">
    <name type="scientific">Tamaricihabitans halophyticus</name>
    <dbReference type="NCBI Taxonomy" id="1262583"/>
    <lineage>
        <taxon>Bacteria</taxon>
        <taxon>Bacillati</taxon>
        <taxon>Actinomycetota</taxon>
        <taxon>Actinomycetes</taxon>
        <taxon>Pseudonocardiales</taxon>
        <taxon>Pseudonocardiaceae</taxon>
        <taxon>Tamaricihabitans</taxon>
    </lineage>
</organism>
<keyword evidence="5 11" id="KW-1133">Transmembrane helix</keyword>
<dbReference type="GO" id="GO:0006631">
    <property type="term" value="P:fatty acid metabolic process"/>
    <property type="evidence" value="ECO:0007669"/>
    <property type="project" value="UniProtKB-KW"/>
</dbReference>
<evidence type="ECO:0000256" key="8">
    <source>
        <dbReference type="ARBA" id="ARBA00023098"/>
    </source>
</evidence>
<evidence type="ECO:0000256" key="6">
    <source>
        <dbReference type="ARBA" id="ARBA00023002"/>
    </source>
</evidence>
<evidence type="ECO:0000256" key="5">
    <source>
        <dbReference type="ARBA" id="ARBA00022989"/>
    </source>
</evidence>
<feature type="transmembrane region" description="Helical" evidence="11">
    <location>
        <begin position="35"/>
        <end position="59"/>
    </location>
</feature>
<keyword evidence="14" id="KW-1185">Reference proteome</keyword>
<comment type="subcellular location">
    <subcellularLocation>
        <location evidence="1">Membrane</location>
        <topology evidence="1">Multi-pass membrane protein</topology>
    </subcellularLocation>
</comment>
<dbReference type="CDD" id="cd03505">
    <property type="entry name" value="Delta9-FADS-like"/>
    <property type="match status" value="1"/>
</dbReference>
<evidence type="ECO:0000256" key="1">
    <source>
        <dbReference type="ARBA" id="ARBA00004141"/>
    </source>
</evidence>
<name>A0A4R2R1I4_9PSEU</name>
<dbReference type="Pfam" id="PF00487">
    <property type="entry name" value="FA_desaturase"/>
    <property type="match status" value="1"/>
</dbReference>
<evidence type="ECO:0000256" key="4">
    <source>
        <dbReference type="ARBA" id="ARBA00022832"/>
    </source>
</evidence>
<dbReference type="PANTHER" id="PTHR11351:SF3">
    <property type="entry name" value="BLL4393 PROTEIN"/>
    <property type="match status" value="1"/>
</dbReference>
<comment type="similarity">
    <text evidence="2">Belongs to the fatty acid desaturase type 2 family.</text>
</comment>
<accession>A0A4R2R1I4</accession>
<evidence type="ECO:0000256" key="9">
    <source>
        <dbReference type="ARBA" id="ARBA00023136"/>
    </source>
</evidence>
<sequence>MTSVLDQATSEDPSGKPQSGPKPILEGRRGPGVQIAVYTGVLLPLVALVAAVPFAWGWGLSWLDVGLAALFFCISGIGVTAGFHRYFTHGSFKAKRGLRIALAIAGSMSLQGPVITWVADHRRHHAYSDREGDPHSPWLYGTSLPALAKGFWHAHMGWLFERDQTNQDRFAPDLLRDKDIMRVNRQFGLWTLVSLALPALIGGLATWSWWGALTAFFWAGLIRVALLHHTTWSVNSICHMIGERPFASRDKAANFWPLAIVSFGESWHNLHHADPTCARHGVKRGQIDITARLIWLFEKFGWASNVRWPTTQRLERLAAKKS</sequence>
<dbReference type="GO" id="GO:0016020">
    <property type="term" value="C:membrane"/>
    <property type="evidence" value="ECO:0007669"/>
    <property type="project" value="UniProtKB-SubCell"/>
</dbReference>
<feature type="region of interest" description="Disordered" evidence="10">
    <location>
        <begin position="1"/>
        <end position="27"/>
    </location>
</feature>
<dbReference type="Proteomes" id="UP000294911">
    <property type="component" value="Unassembled WGS sequence"/>
</dbReference>
<feature type="compositionally biased region" description="Polar residues" evidence="10">
    <location>
        <begin position="1"/>
        <end position="12"/>
    </location>
</feature>
<comment type="caution">
    <text evidence="13">The sequence shown here is derived from an EMBL/GenBank/DDBJ whole genome shotgun (WGS) entry which is preliminary data.</text>
</comment>
<evidence type="ECO:0000256" key="10">
    <source>
        <dbReference type="SAM" id="MobiDB-lite"/>
    </source>
</evidence>
<evidence type="ECO:0000256" key="3">
    <source>
        <dbReference type="ARBA" id="ARBA00022692"/>
    </source>
</evidence>
<dbReference type="PANTHER" id="PTHR11351">
    <property type="entry name" value="ACYL-COA DESATURASE"/>
    <property type="match status" value="1"/>
</dbReference>
<feature type="transmembrane region" description="Helical" evidence="11">
    <location>
        <begin position="187"/>
        <end position="210"/>
    </location>
</feature>
<dbReference type="InterPro" id="IPR005804">
    <property type="entry name" value="FA_desaturase_dom"/>
</dbReference>
<feature type="domain" description="Fatty acid desaturase" evidence="12">
    <location>
        <begin position="61"/>
        <end position="280"/>
    </location>
</feature>
<evidence type="ECO:0000256" key="7">
    <source>
        <dbReference type="ARBA" id="ARBA00023004"/>
    </source>
</evidence>
<dbReference type="PRINTS" id="PR00075">
    <property type="entry name" value="FACDDSATRASE"/>
</dbReference>
<keyword evidence="6" id="KW-0560">Oxidoreductase</keyword>
<evidence type="ECO:0000256" key="11">
    <source>
        <dbReference type="SAM" id="Phobius"/>
    </source>
</evidence>
<keyword evidence="3 11" id="KW-0812">Transmembrane</keyword>
<dbReference type="InterPro" id="IPR015876">
    <property type="entry name" value="Acyl-CoA_DS"/>
</dbReference>
<evidence type="ECO:0000313" key="13">
    <source>
        <dbReference type="EMBL" id="TCP56363.1"/>
    </source>
</evidence>
<proteinExistence type="inferred from homology"/>
<feature type="transmembrane region" description="Helical" evidence="11">
    <location>
        <begin position="65"/>
        <end position="86"/>
    </location>
</feature>
<dbReference type="RefSeq" id="WP_132874973.1">
    <property type="nucleotide sequence ID" value="NZ_SLXQ01000001.1"/>
</dbReference>
<keyword evidence="9 11" id="KW-0472">Membrane</keyword>